<dbReference type="Proteomes" id="UP000605805">
    <property type="component" value="Unassembled WGS sequence"/>
</dbReference>
<dbReference type="AlphaFoldDB" id="A0A832YZ87"/>
<dbReference type="Gene3D" id="3.40.50.1000">
    <property type="entry name" value="HAD superfamily/HAD-like"/>
    <property type="match status" value="1"/>
</dbReference>
<evidence type="ECO:0000313" key="1">
    <source>
        <dbReference type="EMBL" id="HIP57252.1"/>
    </source>
</evidence>
<evidence type="ECO:0000313" key="2">
    <source>
        <dbReference type="Proteomes" id="UP000605805"/>
    </source>
</evidence>
<accession>A0A832YZ87</accession>
<gene>
    <name evidence="1" type="ORF">EYH02_04200</name>
</gene>
<organism evidence="1 2">
    <name type="scientific">Ignisphaera aggregans</name>
    <dbReference type="NCBI Taxonomy" id="334771"/>
    <lineage>
        <taxon>Archaea</taxon>
        <taxon>Thermoproteota</taxon>
        <taxon>Thermoprotei</taxon>
        <taxon>Desulfurococcales</taxon>
        <taxon>Desulfurococcaceae</taxon>
        <taxon>Ignisphaera</taxon>
    </lineage>
</organism>
<comment type="caution">
    <text evidence="1">The sequence shown here is derived from an EMBL/GenBank/DDBJ whole genome shotgun (WGS) entry which is preliminary data.</text>
</comment>
<reference evidence="1" key="1">
    <citation type="journal article" date="2020" name="ISME J.">
        <title>Gammaproteobacteria mediating utilization of methyl-, sulfur- and petroleum organic compounds in deep ocean hydrothermal plumes.</title>
        <authorList>
            <person name="Zhou Z."/>
            <person name="Liu Y."/>
            <person name="Pan J."/>
            <person name="Cron B.R."/>
            <person name="Toner B.M."/>
            <person name="Anantharaman K."/>
            <person name="Breier J.A."/>
            <person name="Dick G.J."/>
            <person name="Li M."/>
        </authorList>
    </citation>
    <scope>NUCLEOTIDE SEQUENCE</scope>
    <source>
        <strain evidence="1">SZUA-1435</strain>
    </source>
</reference>
<sequence length="95" mass="11550">MTGRPERLRYITLRQLRMLGIPVERIWRIEMRPDGDTRKSPHFKLETILSIYYEGFSIVEIHDDELEVLMAIRRYLPRTKLYLHSDDEVIELHRL</sequence>
<dbReference type="EMBL" id="DQTV01000076">
    <property type="protein sequence ID" value="HIP57252.1"/>
    <property type="molecule type" value="Genomic_DNA"/>
</dbReference>
<proteinExistence type="predicted"/>
<name>A0A832YZ87_9CREN</name>
<protein>
    <submittedName>
        <fullName evidence="1">Uncharacterized protein</fullName>
    </submittedName>
</protein>
<dbReference type="InterPro" id="IPR023214">
    <property type="entry name" value="HAD_sf"/>
</dbReference>